<comment type="similarity">
    <text evidence="5 18">Belongs to the pyruvate kinase family.</text>
</comment>
<keyword evidence="12" id="KW-0067">ATP-binding</keyword>
<dbReference type="EC" id="2.7.1.40" evidence="6 17"/>
<dbReference type="OrthoDB" id="9812123at2"/>
<evidence type="ECO:0000313" key="22">
    <source>
        <dbReference type="Proteomes" id="UP000028123"/>
    </source>
</evidence>
<evidence type="ECO:0000256" key="13">
    <source>
        <dbReference type="ARBA" id="ARBA00022842"/>
    </source>
</evidence>
<dbReference type="SUPFAM" id="SSF52935">
    <property type="entry name" value="PK C-terminal domain-like"/>
    <property type="match status" value="1"/>
</dbReference>
<gene>
    <name evidence="21" type="ORF">ET33_18545</name>
</gene>
<dbReference type="Gene3D" id="2.40.33.10">
    <property type="entry name" value="PK beta-barrel domain-like"/>
    <property type="match status" value="1"/>
</dbReference>
<dbReference type="FunFam" id="2.40.33.10:FF:000001">
    <property type="entry name" value="Pyruvate kinase"/>
    <property type="match status" value="1"/>
</dbReference>
<dbReference type="GO" id="GO:0006950">
    <property type="term" value="P:response to stress"/>
    <property type="evidence" value="ECO:0007669"/>
    <property type="project" value="UniProtKB-ARBA"/>
</dbReference>
<evidence type="ECO:0000256" key="3">
    <source>
        <dbReference type="ARBA" id="ARBA00004997"/>
    </source>
</evidence>
<dbReference type="InterPro" id="IPR015806">
    <property type="entry name" value="Pyrv_Knase_insert_dom_sf"/>
</dbReference>
<keyword evidence="8 18" id="KW-0808">Transferase</keyword>
<keyword evidence="9" id="KW-0479">Metal-binding</keyword>
<comment type="caution">
    <text evidence="21">The sequence shown here is derived from an EMBL/GenBank/DDBJ whole genome shotgun (WGS) entry which is preliminary data.</text>
</comment>
<feature type="domain" description="Pyruvate kinase barrel" evidence="19">
    <location>
        <begin position="1"/>
        <end position="323"/>
    </location>
</feature>
<dbReference type="GO" id="GO:0000287">
    <property type="term" value="F:magnesium ion binding"/>
    <property type="evidence" value="ECO:0007669"/>
    <property type="project" value="UniProtKB-UniRule"/>
</dbReference>
<keyword evidence="11 18" id="KW-0418">Kinase</keyword>
<comment type="similarity">
    <text evidence="4">In the C-terminal section; belongs to the PEP-utilizing enzyme family.</text>
</comment>
<dbReference type="InterPro" id="IPR015793">
    <property type="entry name" value="Pyrv_Knase_brl"/>
</dbReference>
<dbReference type="Gene3D" id="3.40.1380.20">
    <property type="entry name" value="Pyruvate kinase, C-terminal domain"/>
    <property type="match status" value="1"/>
</dbReference>
<dbReference type="AlphaFoldDB" id="A0A081NX92"/>
<dbReference type="Proteomes" id="UP000028123">
    <property type="component" value="Unassembled WGS sequence"/>
</dbReference>
<dbReference type="RefSeq" id="WP_036689747.1">
    <property type="nucleotide sequence ID" value="NZ_JNVM01000026.1"/>
</dbReference>
<evidence type="ECO:0000313" key="21">
    <source>
        <dbReference type="EMBL" id="KEQ23065.1"/>
    </source>
</evidence>
<comment type="catalytic activity">
    <reaction evidence="18">
        <text>pyruvate + ATP = phosphoenolpyruvate + ADP + H(+)</text>
        <dbReference type="Rhea" id="RHEA:18157"/>
        <dbReference type="ChEBI" id="CHEBI:15361"/>
        <dbReference type="ChEBI" id="CHEBI:15378"/>
        <dbReference type="ChEBI" id="CHEBI:30616"/>
        <dbReference type="ChEBI" id="CHEBI:58702"/>
        <dbReference type="ChEBI" id="CHEBI:456216"/>
        <dbReference type="EC" id="2.7.1.40"/>
    </reaction>
</comment>
<evidence type="ECO:0000256" key="4">
    <source>
        <dbReference type="ARBA" id="ARBA00006237"/>
    </source>
</evidence>
<dbReference type="PRINTS" id="PR01050">
    <property type="entry name" value="PYRUVTKNASE"/>
</dbReference>
<evidence type="ECO:0000256" key="1">
    <source>
        <dbReference type="ARBA" id="ARBA00001946"/>
    </source>
</evidence>
<dbReference type="eggNOG" id="COG0469">
    <property type="taxonomic scope" value="Bacteria"/>
</dbReference>
<comment type="pathway">
    <text evidence="3 18">Carbohydrate degradation; glycolysis; pyruvate from D-glyceraldehyde 3-phosphate: step 5/5.</text>
</comment>
<name>A0A081NX92_9BACL</name>
<dbReference type="InterPro" id="IPR018209">
    <property type="entry name" value="Pyrv_Knase_AS"/>
</dbReference>
<dbReference type="UniPathway" id="UPA00109">
    <property type="reaction ID" value="UER00188"/>
</dbReference>
<dbReference type="InterPro" id="IPR015813">
    <property type="entry name" value="Pyrv/PenolPyrv_kinase-like_dom"/>
</dbReference>
<evidence type="ECO:0000256" key="9">
    <source>
        <dbReference type="ARBA" id="ARBA00022723"/>
    </source>
</evidence>
<dbReference type="InterPro" id="IPR040442">
    <property type="entry name" value="Pyrv_kinase-like_dom_sf"/>
</dbReference>
<keyword evidence="22" id="KW-1185">Reference proteome</keyword>
<dbReference type="GO" id="GO:0004743">
    <property type="term" value="F:pyruvate kinase activity"/>
    <property type="evidence" value="ECO:0007669"/>
    <property type="project" value="UniProtKB-UniRule"/>
</dbReference>
<organism evidence="21 22">
    <name type="scientific">Paenibacillus tyrfis</name>
    <dbReference type="NCBI Taxonomy" id="1501230"/>
    <lineage>
        <taxon>Bacteria</taxon>
        <taxon>Bacillati</taxon>
        <taxon>Bacillota</taxon>
        <taxon>Bacilli</taxon>
        <taxon>Bacillales</taxon>
        <taxon>Paenibacillaceae</taxon>
        <taxon>Paenibacillus</taxon>
    </lineage>
</organism>
<dbReference type="Pfam" id="PF00224">
    <property type="entry name" value="PK"/>
    <property type="match status" value="1"/>
</dbReference>
<evidence type="ECO:0000256" key="6">
    <source>
        <dbReference type="ARBA" id="ARBA00012142"/>
    </source>
</evidence>
<dbReference type="SUPFAM" id="SSF51621">
    <property type="entry name" value="Phosphoenolpyruvate/pyruvate domain"/>
    <property type="match status" value="1"/>
</dbReference>
<dbReference type="GO" id="GO:0016301">
    <property type="term" value="F:kinase activity"/>
    <property type="evidence" value="ECO:0007669"/>
    <property type="project" value="UniProtKB-KW"/>
</dbReference>
<dbReference type="NCBIfam" id="NF004491">
    <property type="entry name" value="PRK05826.1"/>
    <property type="match status" value="1"/>
</dbReference>
<dbReference type="GO" id="GO:0005524">
    <property type="term" value="F:ATP binding"/>
    <property type="evidence" value="ECO:0007669"/>
    <property type="project" value="UniProtKB-KW"/>
</dbReference>
<dbReference type="InterPro" id="IPR001697">
    <property type="entry name" value="Pyr_Knase"/>
</dbReference>
<evidence type="ECO:0000256" key="14">
    <source>
        <dbReference type="ARBA" id="ARBA00022958"/>
    </source>
</evidence>
<evidence type="ECO:0000256" key="2">
    <source>
        <dbReference type="ARBA" id="ARBA00001958"/>
    </source>
</evidence>
<evidence type="ECO:0000256" key="8">
    <source>
        <dbReference type="ARBA" id="ARBA00022679"/>
    </source>
</evidence>
<dbReference type="EMBL" id="JNVM01000026">
    <property type="protein sequence ID" value="KEQ23065.1"/>
    <property type="molecule type" value="Genomic_DNA"/>
</dbReference>
<keyword evidence="14" id="KW-0630">Potassium</keyword>
<dbReference type="Pfam" id="PF02887">
    <property type="entry name" value="PK_C"/>
    <property type="match status" value="1"/>
</dbReference>
<sequence length="475" mass="51265">MRKTKIVCTIGPSCETVEQLKKLIEAGMNVARLNFAHGEPAEHSSRIANIRQAGKELNRPIAIMIDIKGPEIRTGKLIDASYTLKQNEQVVLTTEPILGDGQRIPVSYPDLPKDVAVGTSILIDDGLIELKVEEIADTEIRCRILNGGVLKARKGVNLPGVSTSLPGVTERDIEHIRFGVREGIDMIAMSFVRKAADVLEVRHLLEQYGAPDIQIISKIENMEGVDNLDEILEASDGLMVARGDLGVEIPVEDVPIIQKQMIQKCNRAGKPVITATHMLDSMQNNPRPTRAEASDVANAVFDGSDAVMLSGETASGKYPVESVATMARIAEQTESSPEYRKHKLGHVLVRSSVTEAISQAVVGSADDLNAKAILTSTATGFTARMVSKYRPDAPIIAITPNETVMRNLNLVWGVVPILGEPVSSTDELFSSVVSRGIKEGLLEADDLVVITAGVPLGSTGTTNLIQIQHVSDLMH</sequence>
<comment type="cofactor">
    <cofactor evidence="2">
        <name>K(+)</name>
        <dbReference type="ChEBI" id="CHEBI:29103"/>
    </cofactor>
</comment>
<dbReference type="NCBIfam" id="NF004978">
    <property type="entry name" value="PRK06354.1"/>
    <property type="match status" value="1"/>
</dbReference>
<dbReference type="PROSITE" id="PS00110">
    <property type="entry name" value="PYRUVATE_KINASE"/>
    <property type="match status" value="1"/>
</dbReference>
<evidence type="ECO:0000256" key="16">
    <source>
        <dbReference type="ARBA" id="ARBA00023317"/>
    </source>
</evidence>
<feature type="domain" description="Pyruvate kinase C-terminal" evidence="20">
    <location>
        <begin position="355"/>
        <end position="467"/>
    </location>
</feature>
<dbReference type="NCBIfam" id="TIGR01064">
    <property type="entry name" value="pyruv_kin"/>
    <property type="match status" value="1"/>
</dbReference>
<evidence type="ECO:0000256" key="11">
    <source>
        <dbReference type="ARBA" id="ARBA00022777"/>
    </source>
</evidence>
<evidence type="ECO:0000256" key="12">
    <source>
        <dbReference type="ARBA" id="ARBA00022840"/>
    </source>
</evidence>
<comment type="cofactor">
    <cofactor evidence="1">
        <name>Mg(2+)</name>
        <dbReference type="ChEBI" id="CHEBI:18420"/>
    </cofactor>
</comment>
<evidence type="ECO:0000256" key="10">
    <source>
        <dbReference type="ARBA" id="ARBA00022741"/>
    </source>
</evidence>
<dbReference type="GO" id="GO:0030955">
    <property type="term" value="F:potassium ion binding"/>
    <property type="evidence" value="ECO:0007669"/>
    <property type="project" value="UniProtKB-UniRule"/>
</dbReference>
<evidence type="ECO:0000256" key="7">
    <source>
        <dbReference type="ARBA" id="ARBA00018587"/>
    </source>
</evidence>
<dbReference type="InterPro" id="IPR015795">
    <property type="entry name" value="Pyrv_Knase_C"/>
</dbReference>
<proteinExistence type="inferred from homology"/>
<dbReference type="SUPFAM" id="SSF50800">
    <property type="entry name" value="PK beta-barrel domain-like"/>
    <property type="match status" value="1"/>
</dbReference>
<dbReference type="InterPro" id="IPR036918">
    <property type="entry name" value="Pyrv_Knase_C_sf"/>
</dbReference>
<dbReference type="InterPro" id="IPR011037">
    <property type="entry name" value="Pyrv_Knase-like_insert_dom_sf"/>
</dbReference>
<evidence type="ECO:0000259" key="20">
    <source>
        <dbReference type="Pfam" id="PF02887"/>
    </source>
</evidence>
<evidence type="ECO:0000259" key="19">
    <source>
        <dbReference type="Pfam" id="PF00224"/>
    </source>
</evidence>
<protein>
    <recommendedName>
        <fullName evidence="7 17">Pyruvate kinase</fullName>
        <ecNumber evidence="6 17">2.7.1.40</ecNumber>
    </recommendedName>
</protein>
<keyword evidence="15 18" id="KW-0324">Glycolysis</keyword>
<dbReference type="Gene3D" id="3.20.20.60">
    <property type="entry name" value="Phosphoenolpyruvate-binding domains"/>
    <property type="match status" value="1"/>
</dbReference>
<evidence type="ECO:0000256" key="17">
    <source>
        <dbReference type="NCBIfam" id="TIGR01064"/>
    </source>
</evidence>
<evidence type="ECO:0000256" key="18">
    <source>
        <dbReference type="RuleBase" id="RU000504"/>
    </source>
</evidence>
<keyword evidence="10" id="KW-0547">Nucleotide-binding</keyword>
<keyword evidence="13 18" id="KW-0460">Magnesium</keyword>
<accession>A0A081NX92</accession>
<reference evidence="21 22" key="1">
    <citation type="submission" date="2014-06" db="EMBL/GenBank/DDBJ databases">
        <title>Draft genome sequence of Paenibacillus sp. MSt1.</title>
        <authorList>
            <person name="Aw Y.K."/>
            <person name="Ong K.S."/>
            <person name="Gan H.M."/>
            <person name="Lee S.M."/>
        </authorList>
    </citation>
    <scope>NUCLEOTIDE SEQUENCE [LARGE SCALE GENOMIC DNA]</scope>
    <source>
        <strain evidence="21 22">MSt1</strain>
    </source>
</reference>
<keyword evidence="16 21" id="KW-0670">Pyruvate</keyword>
<evidence type="ECO:0000256" key="5">
    <source>
        <dbReference type="ARBA" id="ARBA00008663"/>
    </source>
</evidence>
<dbReference type="PANTHER" id="PTHR11817">
    <property type="entry name" value="PYRUVATE KINASE"/>
    <property type="match status" value="1"/>
</dbReference>
<evidence type="ECO:0000256" key="15">
    <source>
        <dbReference type="ARBA" id="ARBA00023152"/>
    </source>
</evidence>
<dbReference type="FunFam" id="3.20.20.60:FF:000001">
    <property type="entry name" value="Pyruvate kinase"/>
    <property type="match status" value="1"/>
</dbReference>